<evidence type="ECO:0000313" key="3">
    <source>
        <dbReference type="EMBL" id="KAJ7734679.1"/>
    </source>
</evidence>
<evidence type="ECO:0000313" key="2">
    <source>
        <dbReference type="EMBL" id="KAJ7691875.1"/>
    </source>
</evidence>
<feature type="region of interest" description="Disordered" evidence="1">
    <location>
        <begin position="75"/>
        <end position="120"/>
    </location>
</feature>
<keyword evidence="4" id="KW-1185">Reference proteome</keyword>
<name>A0AAD7DI61_9AGAR</name>
<accession>A0AAD7DI61</accession>
<proteinExistence type="predicted"/>
<feature type="compositionally biased region" description="Polar residues" evidence="1">
    <location>
        <begin position="78"/>
        <end position="92"/>
    </location>
</feature>
<dbReference type="EMBL" id="JARKIB010000790">
    <property type="protein sequence ID" value="KAJ7691875.1"/>
    <property type="molecule type" value="Genomic_DNA"/>
</dbReference>
<dbReference type="EMBL" id="JARKIB010000131">
    <property type="protein sequence ID" value="KAJ7734679.1"/>
    <property type="molecule type" value="Genomic_DNA"/>
</dbReference>
<dbReference type="Proteomes" id="UP001215598">
    <property type="component" value="Unassembled WGS sequence"/>
</dbReference>
<organism evidence="2 4">
    <name type="scientific">Mycena metata</name>
    <dbReference type="NCBI Taxonomy" id="1033252"/>
    <lineage>
        <taxon>Eukaryota</taxon>
        <taxon>Fungi</taxon>
        <taxon>Dikarya</taxon>
        <taxon>Basidiomycota</taxon>
        <taxon>Agaricomycotina</taxon>
        <taxon>Agaricomycetes</taxon>
        <taxon>Agaricomycetidae</taxon>
        <taxon>Agaricales</taxon>
        <taxon>Marasmiineae</taxon>
        <taxon>Mycenaceae</taxon>
        <taxon>Mycena</taxon>
    </lineage>
</organism>
<comment type="caution">
    <text evidence="2">The sequence shown here is derived from an EMBL/GenBank/DDBJ whole genome shotgun (WGS) entry which is preliminary data.</text>
</comment>
<gene>
    <name evidence="3" type="ORF">B0H16DRAFT_1467524</name>
    <name evidence="2" type="ORF">B0H16DRAFT_1486617</name>
</gene>
<reference evidence="2" key="1">
    <citation type="submission" date="2023-03" db="EMBL/GenBank/DDBJ databases">
        <title>Massive genome expansion in bonnet fungi (Mycena s.s.) driven by repeated elements and novel gene families across ecological guilds.</title>
        <authorList>
            <consortium name="Lawrence Berkeley National Laboratory"/>
            <person name="Harder C.B."/>
            <person name="Miyauchi S."/>
            <person name="Viragh M."/>
            <person name="Kuo A."/>
            <person name="Thoen E."/>
            <person name="Andreopoulos B."/>
            <person name="Lu D."/>
            <person name="Skrede I."/>
            <person name="Drula E."/>
            <person name="Henrissat B."/>
            <person name="Morin E."/>
            <person name="Kohler A."/>
            <person name="Barry K."/>
            <person name="LaButti K."/>
            <person name="Morin E."/>
            <person name="Salamov A."/>
            <person name="Lipzen A."/>
            <person name="Mereny Z."/>
            <person name="Hegedus B."/>
            <person name="Baldrian P."/>
            <person name="Stursova M."/>
            <person name="Weitz H."/>
            <person name="Taylor A."/>
            <person name="Grigoriev I.V."/>
            <person name="Nagy L.G."/>
            <person name="Martin F."/>
            <person name="Kauserud H."/>
        </authorList>
    </citation>
    <scope>NUCLEOTIDE SEQUENCE</scope>
    <source>
        <strain evidence="2">CBHHK182m</strain>
    </source>
</reference>
<protein>
    <submittedName>
        <fullName evidence="2">Uncharacterized protein</fullName>
    </submittedName>
</protein>
<evidence type="ECO:0000256" key="1">
    <source>
        <dbReference type="SAM" id="MobiDB-lite"/>
    </source>
</evidence>
<evidence type="ECO:0000313" key="4">
    <source>
        <dbReference type="Proteomes" id="UP001215598"/>
    </source>
</evidence>
<sequence>MTGYSPPYFRFPSQIDVHDGRTSRAAFYATRSVGDLQSYQEIGPDHSLAAPAHDYDHSFTNFVEELPIAPTYCESFTEEPSASPTPSNGITSDSERRPWSFYTPEGENHHPHPPSPKTPVEYIRGQDYEILKPAHKQRTEAELIRYNIDTLTRFRQHERENPSFSPSYSVEADRVVKRRTCAIIKDYDKHVFEKTNFPRVLLADGYLITCFGGLEGDWWTTKWKVEVGEWVYWLWENHATRQSATVRVPKSHTVRPSFSQRAASTLKKKVSSLFGLRSTKKGPSTFEV</sequence>
<dbReference type="AlphaFoldDB" id="A0AAD7DI61"/>